<dbReference type="Proteomes" id="UP000509367">
    <property type="component" value="Chromosome"/>
</dbReference>
<dbReference type="GO" id="GO:0034194">
    <property type="term" value="P:D-galactonate catabolic process"/>
    <property type="evidence" value="ECO:0007669"/>
    <property type="project" value="InterPro"/>
</dbReference>
<dbReference type="InterPro" id="IPR042257">
    <property type="entry name" value="DGOK_C"/>
</dbReference>
<dbReference type="EMBL" id="CP054836">
    <property type="protein sequence ID" value="QKV18529.1"/>
    <property type="molecule type" value="Genomic_DNA"/>
</dbReference>
<dbReference type="Gene3D" id="3.30.420.300">
    <property type="entry name" value="2-keto-3-deoxy-galactonokinase, substrate binding domain"/>
    <property type="match status" value="1"/>
</dbReference>
<evidence type="ECO:0000313" key="2">
    <source>
        <dbReference type="Proteomes" id="UP000509367"/>
    </source>
</evidence>
<keyword evidence="2" id="KW-1185">Reference proteome</keyword>
<dbReference type="KEGG" id="orm:HTY61_08735"/>
<dbReference type="GO" id="GO:0008671">
    <property type="term" value="F:2-dehydro-3-deoxygalactonokinase activity"/>
    <property type="evidence" value="ECO:0007669"/>
    <property type="project" value="InterPro"/>
</dbReference>
<dbReference type="InterPro" id="IPR007729">
    <property type="entry name" value="DGOK"/>
</dbReference>
<organism evidence="1 2">
    <name type="scientific">Oricola thermophila</name>
    <dbReference type="NCBI Taxonomy" id="2742145"/>
    <lineage>
        <taxon>Bacteria</taxon>
        <taxon>Pseudomonadati</taxon>
        <taxon>Pseudomonadota</taxon>
        <taxon>Alphaproteobacteria</taxon>
        <taxon>Hyphomicrobiales</taxon>
        <taxon>Ahrensiaceae</taxon>
        <taxon>Oricola</taxon>
    </lineage>
</organism>
<proteinExistence type="predicted"/>
<accession>A0A6N1VH97</accession>
<evidence type="ECO:0000313" key="1">
    <source>
        <dbReference type="EMBL" id="QKV18529.1"/>
    </source>
</evidence>
<reference evidence="1 2" key="1">
    <citation type="submission" date="2020-06" db="EMBL/GenBank/DDBJ databases">
        <title>Oricola thermophila sp. nov. isolated from a tidal sediments.</title>
        <authorList>
            <person name="Kwon K.K."/>
            <person name="Yang S.-H."/>
            <person name="Park M.-J."/>
        </authorList>
    </citation>
    <scope>NUCLEOTIDE SEQUENCE [LARGE SCALE GENOMIC DNA]</scope>
    <source>
        <strain evidence="1 2">MEBiC13590</strain>
    </source>
</reference>
<keyword evidence="1" id="KW-0418">Kinase</keyword>
<dbReference type="Pfam" id="PF05035">
    <property type="entry name" value="DGOK"/>
    <property type="match status" value="1"/>
</dbReference>
<protein>
    <submittedName>
        <fullName evidence="1">2-dehydro-3-deoxygalactonokinase</fullName>
    </submittedName>
</protein>
<name>A0A6N1VH97_9HYPH</name>
<dbReference type="InterPro" id="IPR042258">
    <property type="entry name" value="DGOK_N"/>
</dbReference>
<sequence length="312" mass="32918">MTRAIAPSLVAVDWGTSHLRIWLLGDDGSVVAEHGSDEGMSTTPREGFHTVLEAHLAALAVPLDVPVMMCGMVGSRQGWAEARYLALPATLADIAGGAVRIPDLPRDIFIMPGLCKPDERYPDVMRGEETQLLGLHRISPVAGDRIACMPGTHSKWVHMKDGSVTDFVTFMTGDAFAALSSHSVLRHSMADAPVDSASPVFREAVRMSLDCPADILARLFSIRPASLLEDLDPVHAKERLSGFLIGEEIAGARARLSLPAEIDIIGGEALSALYEAALSEAGITCRIHDGKELAIAGLAGAANAMPDGAAAG</sequence>
<dbReference type="CDD" id="cd24012">
    <property type="entry name" value="ASKHA_NBD_KDGal-kinase"/>
    <property type="match status" value="1"/>
</dbReference>
<dbReference type="AlphaFoldDB" id="A0A6N1VH97"/>
<dbReference type="RefSeq" id="WP_175276422.1">
    <property type="nucleotide sequence ID" value="NZ_CP054836.1"/>
</dbReference>
<keyword evidence="1" id="KW-0808">Transferase</keyword>
<gene>
    <name evidence="1" type="ORF">HTY61_08735</name>
</gene>
<dbReference type="Gene3D" id="3.30.420.310">
    <property type="entry name" value="2-keto-3-deoxy-galactonokinase, C-terminal domain"/>
    <property type="match status" value="1"/>
</dbReference>